<dbReference type="Proteomes" id="UP000789342">
    <property type="component" value="Unassembled WGS sequence"/>
</dbReference>
<protein>
    <submittedName>
        <fullName evidence="1">14782_t:CDS:1</fullName>
    </submittedName>
</protein>
<sequence>MQMKWKSIFQKLKSELALDHTISNNLENASGTPHFNFNAGRFHVRERDNGAITPPYARFKVRRTSRDKEEN</sequence>
<dbReference type="EMBL" id="CAJVPV010001317">
    <property type="protein sequence ID" value="CAG8493467.1"/>
    <property type="molecule type" value="Genomic_DNA"/>
</dbReference>
<proteinExistence type="predicted"/>
<evidence type="ECO:0000313" key="2">
    <source>
        <dbReference type="Proteomes" id="UP000789342"/>
    </source>
</evidence>
<name>A0A9N8ZGX7_9GLOM</name>
<comment type="caution">
    <text evidence="1">The sequence shown here is derived from an EMBL/GenBank/DDBJ whole genome shotgun (WGS) entry which is preliminary data.</text>
</comment>
<reference evidence="1" key="1">
    <citation type="submission" date="2021-06" db="EMBL/GenBank/DDBJ databases">
        <authorList>
            <person name="Kallberg Y."/>
            <person name="Tangrot J."/>
            <person name="Rosling A."/>
        </authorList>
    </citation>
    <scope>NUCLEOTIDE SEQUENCE</scope>
    <source>
        <strain evidence="1">CL551</strain>
    </source>
</reference>
<keyword evidence="2" id="KW-1185">Reference proteome</keyword>
<accession>A0A9N8ZGX7</accession>
<evidence type="ECO:0000313" key="1">
    <source>
        <dbReference type="EMBL" id="CAG8493467.1"/>
    </source>
</evidence>
<organism evidence="1 2">
    <name type="scientific">Acaulospora morrowiae</name>
    <dbReference type="NCBI Taxonomy" id="94023"/>
    <lineage>
        <taxon>Eukaryota</taxon>
        <taxon>Fungi</taxon>
        <taxon>Fungi incertae sedis</taxon>
        <taxon>Mucoromycota</taxon>
        <taxon>Glomeromycotina</taxon>
        <taxon>Glomeromycetes</taxon>
        <taxon>Diversisporales</taxon>
        <taxon>Acaulosporaceae</taxon>
        <taxon>Acaulospora</taxon>
    </lineage>
</organism>
<dbReference type="AlphaFoldDB" id="A0A9N8ZGX7"/>
<gene>
    <name evidence="1" type="ORF">AMORRO_LOCUS2893</name>
</gene>